<dbReference type="PANTHER" id="PTHR43761:SF1">
    <property type="entry name" value="D-ISOMER SPECIFIC 2-HYDROXYACID DEHYDROGENASE CATALYTIC DOMAIN-CONTAINING PROTEIN-RELATED"/>
    <property type="match status" value="1"/>
</dbReference>
<organism evidence="7 8">
    <name type="scientific">Clostridium neuense</name>
    <dbReference type="NCBI Taxonomy" id="1728934"/>
    <lineage>
        <taxon>Bacteria</taxon>
        <taxon>Bacillati</taxon>
        <taxon>Bacillota</taxon>
        <taxon>Clostridia</taxon>
        <taxon>Eubacteriales</taxon>
        <taxon>Clostridiaceae</taxon>
        <taxon>Clostridium</taxon>
    </lineage>
</organism>
<keyword evidence="3" id="KW-0520">NAD</keyword>
<proteinExistence type="inferred from homology"/>
<dbReference type="PROSITE" id="PS00671">
    <property type="entry name" value="D_2_HYDROXYACID_DH_3"/>
    <property type="match status" value="1"/>
</dbReference>
<evidence type="ECO:0000259" key="6">
    <source>
        <dbReference type="Pfam" id="PF02826"/>
    </source>
</evidence>
<dbReference type="Pfam" id="PF02826">
    <property type="entry name" value="2-Hacid_dh_C"/>
    <property type="match status" value="1"/>
</dbReference>
<dbReference type="Gene3D" id="3.40.50.720">
    <property type="entry name" value="NAD(P)-binding Rossmann-like Domain"/>
    <property type="match status" value="2"/>
</dbReference>
<feature type="domain" description="D-isomer specific 2-hydroxyacid dehydrogenase NAD-binding" evidence="6">
    <location>
        <begin position="118"/>
        <end position="303"/>
    </location>
</feature>
<feature type="domain" description="D-isomer specific 2-hydroxyacid dehydrogenase catalytic" evidence="5">
    <location>
        <begin position="24"/>
        <end position="335"/>
    </location>
</feature>
<protein>
    <submittedName>
        <fullName evidence="7">2-hydroxyacid dehydrogenase</fullName>
    </submittedName>
</protein>
<evidence type="ECO:0000256" key="4">
    <source>
        <dbReference type="RuleBase" id="RU003719"/>
    </source>
</evidence>
<dbReference type="PANTHER" id="PTHR43761">
    <property type="entry name" value="D-ISOMER SPECIFIC 2-HYDROXYACID DEHYDROGENASE FAMILY PROTEIN (AFU_ORTHOLOGUE AFUA_1G13630)"/>
    <property type="match status" value="1"/>
</dbReference>
<evidence type="ECO:0000313" key="7">
    <source>
        <dbReference type="EMBL" id="MFL0250029.1"/>
    </source>
</evidence>
<evidence type="ECO:0000259" key="5">
    <source>
        <dbReference type="Pfam" id="PF00389"/>
    </source>
</evidence>
<dbReference type="EMBL" id="JBJIAA010000004">
    <property type="protein sequence ID" value="MFL0250029.1"/>
    <property type="molecule type" value="Genomic_DNA"/>
</dbReference>
<dbReference type="InterPro" id="IPR036291">
    <property type="entry name" value="NAD(P)-bd_dom_sf"/>
</dbReference>
<dbReference type="Pfam" id="PF00389">
    <property type="entry name" value="2-Hacid_dh"/>
    <property type="match status" value="1"/>
</dbReference>
<dbReference type="InterPro" id="IPR029753">
    <property type="entry name" value="D-isomer_DH_CS"/>
</dbReference>
<dbReference type="InterPro" id="IPR006140">
    <property type="entry name" value="D-isomer_DH_NAD-bd"/>
</dbReference>
<evidence type="ECO:0000256" key="3">
    <source>
        <dbReference type="ARBA" id="ARBA00023027"/>
    </source>
</evidence>
<dbReference type="InterPro" id="IPR050418">
    <property type="entry name" value="D-iso_2-hydroxyacid_DH_PdxB"/>
</dbReference>
<name>A0ABW8TBZ9_9CLOT</name>
<evidence type="ECO:0000256" key="2">
    <source>
        <dbReference type="ARBA" id="ARBA00023002"/>
    </source>
</evidence>
<evidence type="ECO:0000256" key="1">
    <source>
        <dbReference type="ARBA" id="ARBA00005854"/>
    </source>
</evidence>
<dbReference type="InterPro" id="IPR006139">
    <property type="entry name" value="D-isomer_2_OHA_DH_cat_dom"/>
</dbReference>
<accession>A0ABW8TBZ9</accession>
<comment type="caution">
    <text evidence="7">The sequence shown here is derived from an EMBL/GenBank/DDBJ whole genome shotgun (WGS) entry which is preliminary data.</text>
</comment>
<comment type="similarity">
    <text evidence="1 4">Belongs to the D-isomer specific 2-hydroxyacid dehydrogenase family.</text>
</comment>
<dbReference type="SUPFAM" id="SSF51735">
    <property type="entry name" value="NAD(P)-binding Rossmann-fold domains"/>
    <property type="match status" value="1"/>
</dbReference>
<sequence length="337" mass="37608">MKNKKVIYLKTLVLSNKKRVEKYLEYCSIPKGMELIFMECSCSDDEILLKAKDADFIFADAIKEVSGYLMKNMPNLKLVHSEGVAFNKIDIEAAKKLNIYVCNNKGANAGAVAEHTIFLMLAMLRNALEGDLKVRAGQQIETKERMMLSGIRELADCTVGLIGFGAIAKETAKRLVSFDTKIYYYSRTKAADEIEKEYNVQYKELDKLVKECDIISLHVPVTKETTNMVDKAFLSKMKKTAFLINTARGEIVDETALKAALIKGEIAGAGIDTLSPEPVTIDNPLLSLPEEVKYKILFTPHIGGTTEGAFRKMHQGVWSNITRVISGEKPINIVNRL</sequence>
<gene>
    <name evidence="7" type="ORF">ACJDT4_06305</name>
</gene>
<dbReference type="PROSITE" id="PS00670">
    <property type="entry name" value="D_2_HYDROXYACID_DH_2"/>
    <property type="match status" value="1"/>
</dbReference>
<evidence type="ECO:0000313" key="8">
    <source>
        <dbReference type="Proteomes" id="UP001623592"/>
    </source>
</evidence>
<keyword evidence="8" id="KW-1185">Reference proteome</keyword>
<dbReference type="Proteomes" id="UP001623592">
    <property type="component" value="Unassembled WGS sequence"/>
</dbReference>
<reference evidence="7 8" key="1">
    <citation type="submission" date="2024-11" db="EMBL/GenBank/DDBJ databases">
        <authorList>
            <person name="Heng Y.C."/>
            <person name="Lim A.C.H."/>
            <person name="Lee J.K.Y."/>
            <person name="Kittelmann S."/>
        </authorList>
    </citation>
    <scope>NUCLEOTIDE SEQUENCE [LARGE SCALE GENOMIC DNA]</scope>
    <source>
        <strain evidence="7 8">WILCCON 0114</strain>
    </source>
</reference>
<keyword evidence="2 4" id="KW-0560">Oxidoreductase</keyword>
<dbReference type="CDD" id="cd12175">
    <property type="entry name" value="2-Hacid_dh_11"/>
    <property type="match status" value="1"/>
</dbReference>
<dbReference type="SUPFAM" id="SSF52283">
    <property type="entry name" value="Formate/glycerate dehydrogenase catalytic domain-like"/>
    <property type="match status" value="1"/>
</dbReference>